<evidence type="ECO:0000313" key="1">
    <source>
        <dbReference type="EMBL" id="KXA89480.1"/>
    </source>
</evidence>
<dbReference type="Proteomes" id="UP000070163">
    <property type="component" value="Unassembled WGS sequence"/>
</dbReference>
<reference evidence="1 2" key="1">
    <citation type="journal article" date="2016" name="Sci. Rep.">
        <title>Metabolic traits of an uncultured archaeal lineage -MSBL1- from brine pools of the Red Sea.</title>
        <authorList>
            <person name="Mwirichia R."/>
            <person name="Alam I."/>
            <person name="Rashid M."/>
            <person name="Vinu M."/>
            <person name="Ba-Alawi W."/>
            <person name="Anthony Kamau A."/>
            <person name="Kamanda Ngugi D."/>
            <person name="Goker M."/>
            <person name="Klenk H.P."/>
            <person name="Bajic V."/>
            <person name="Stingl U."/>
        </authorList>
    </citation>
    <scope>NUCLEOTIDE SEQUENCE [LARGE SCALE GENOMIC DNA]</scope>
    <source>
        <strain evidence="1">SCGC-AAA259A05</strain>
    </source>
</reference>
<name>A0A133U5K9_9EURY</name>
<comment type="caution">
    <text evidence="1">The sequence shown here is derived from an EMBL/GenBank/DDBJ whole genome shotgun (WGS) entry which is preliminary data.</text>
</comment>
<gene>
    <name evidence="1" type="ORF">AKJ57_05250</name>
</gene>
<organism evidence="1 2">
    <name type="scientific">candidate division MSBL1 archaeon SCGC-AAA259A05</name>
    <dbReference type="NCBI Taxonomy" id="1698259"/>
    <lineage>
        <taxon>Archaea</taxon>
        <taxon>Methanobacteriati</taxon>
        <taxon>Methanobacteriota</taxon>
        <taxon>candidate division MSBL1</taxon>
    </lineage>
</organism>
<dbReference type="EMBL" id="LHXJ01000077">
    <property type="protein sequence ID" value="KXA89480.1"/>
    <property type="molecule type" value="Genomic_DNA"/>
</dbReference>
<evidence type="ECO:0000313" key="2">
    <source>
        <dbReference type="Proteomes" id="UP000070163"/>
    </source>
</evidence>
<dbReference type="AlphaFoldDB" id="A0A133U5K9"/>
<keyword evidence="2" id="KW-1185">Reference proteome</keyword>
<proteinExistence type="predicted"/>
<protein>
    <submittedName>
        <fullName evidence="1">Uncharacterized protein</fullName>
    </submittedName>
</protein>
<sequence>MQEIEPEKSRLTSLFNYVRKKVDDPRLKDSKLRVIGLSQKARVRSGDKLAGRVTMDYLEGTKIVVLNAAKTREMSDAGVVGLIAHELAHFLLKKSGDFPPKEARDPYYVLKKSEEGADKMATEWGFGIEVKVARAEIEGFENSELTLNKYLSLVKNWSLSKGFKGTHNTDESFKD</sequence>
<accession>A0A133U5K9</accession>